<dbReference type="Gene3D" id="6.10.140.2220">
    <property type="match status" value="1"/>
</dbReference>
<reference evidence="6 7" key="1">
    <citation type="submission" date="2024-04" db="EMBL/GenBank/DDBJ databases">
        <title>Phyllosticta paracitricarpa is synonymous to the EU quarantine fungus P. citricarpa based on phylogenomic analyses.</title>
        <authorList>
            <consortium name="Lawrence Berkeley National Laboratory"/>
            <person name="Van ingen-buijs V.A."/>
            <person name="Van westerhoven A.C."/>
            <person name="Haridas S."/>
            <person name="Skiadas P."/>
            <person name="Martin F."/>
            <person name="Groenewald J.Z."/>
            <person name="Crous P.W."/>
            <person name="Seidl M.F."/>
        </authorList>
    </citation>
    <scope>NUCLEOTIDE SEQUENCE [LARGE SCALE GENOMIC DNA]</scope>
    <source>
        <strain evidence="6 7">CPC 17464</strain>
    </source>
</reference>
<feature type="domain" description="MYND-type" evidence="5">
    <location>
        <begin position="8"/>
        <end position="44"/>
    </location>
</feature>
<sequence>MATLSSPCTMCDKPDSRQCARCHSTQYCSKNCQQADWASHKLLCRPLSEFLEKSKRPSKNHFSAILFPDDQEKPKLVWIHCPWIDEGEEWGYQLADPKPFLRADEDSSNIFQNPRLKRDLTNTT</sequence>
<evidence type="ECO:0000256" key="4">
    <source>
        <dbReference type="PROSITE-ProRule" id="PRU00134"/>
    </source>
</evidence>
<evidence type="ECO:0000256" key="2">
    <source>
        <dbReference type="ARBA" id="ARBA00022771"/>
    </source>
</evidence>
<dbReference type="Pfam" id="PF01753">
    <property type="entry name" value="zf-MYND"/>
    <property type="match status" value="1"/>
</dbReference>
<keyword evidence="1" id="KW-0479">Metal-binding</keyword>
<dbReference type="PROSITE" id="PS01360">
    <property type="entry name" value="ZF_MYND_1"/>
    <property type="match status" value="1"/>
</dbReference>
<keyword evidence="2 4" id="KW-0863">Zinc-finger</keyword>
<keyword evidence="3" id="KW-0862">Zinc</keyword>
<keyword evidence="7" id="KW-1185">Reference proteome</keyword>
<evidence type="ECO:0000313" key="6">
    <source>
        <dbReference type="EMBL" id="KAK7534906.1"/>
    </source>
</evidence>
<evidence type="ECO:0000259" key="5">
    <source>
        <dbReference type="PROSITE" id="PS50865"/>
    </source>
</evidence>
<organism evidence="6 7">
    <name type="scientific">Phyllosticta citribraziliensis</name>
    <dbReference type="NCBI Taxonomy" id="989973"/>
    <lineage>
        <taxon>Eukaryota</taxon>
        <taxon>Fungi</taxon>
        <taxon>Dikarya</taxon>
        <taxon>Ascomycota</taxon>
        <taxon>Pezizomycotina</taxon>
        <taxon>Dothideomycetes</taxon>
        <taxon>Dothideomycetes incertae sedis</taxon>
        <taxon>Botryosphaeriales</taxon>
        <taxon>Phyllostictaceae</taxon>
        <taxon>Phyllosticta</taxon>
    </lineage>
</organism>
<comment type="caution">
    <text evidence="6">The sequence shown here is derived from an EMBL/GenBank/DDBJ whole genome shotgun (WGS) entry which is preliminary data.</text>
</comment>
<evidence type="ECO:0000313" key="7">
    <source>
        <dbReference type="Proteomes" id="UP001360953"/>
    </source>
</evidence>
<proteinExistence type="predicted"/>
<dbReference type="PROSITE" id="PS50865">
    <property type="entry name" value="ZF_MYND_2"/>
    <property type="match status" value="1"/>
</dbReference>
<dbReference type="EMBL" id="JBBPEH010000008">
    <property type="protein sequence ID" value="KAK7534906.1"/>
    <property type="molecule type" value="Genomic_DNA"/>
</dbReference>
<dbReference type="InterPro" id="IPR002893">
    <property type="entry name" value="Znf_MYND"/>
</dbReference>
<dbReference type="RefSeq" id="XP_066653631.1">
    <property type="nucleotide sequence ID" value="XM_066803161.1"/>
</dbReference>
<evidence type="ECO:0000256" key="3">
    <source>
        <dbReference type="ARBA" id="ARBA00022833"/>
    </source>
</evidence>
<accession>A0ABR1LI48</accession>
<name>A0ABR1LI48_9PEZI</name>
<dbReference type="SUPFAM" id="SSF144232">
    <property type="entry name" value="HIT/MYND zinc finger-like"/>
    <property type="match status" value="1"/>
</dbReference>
<gene>
    <name evidence="6" type="ORF">J3D65DRAFT_669037</name>
</gene>
<dbReference type="GeneID" id="92036067"/>
<protein>
    <recommendedName>
        <fullName evidence="5">MYND-type domain-containing protein</fullName>
    </recommendedName>
</protein>
<dbReference type="Proteomes" id="UP001360953">
    <property type="component" value="Unassembled WGS sequence"/>
</dbReference>
<evidence type="ECO:0000256" key="1">
    <source>
        <dbReference type="ARBA" id="ARBA00022723"/>
    </source>
</evidence>